<feature type="compositionally biased region" description="Basic and acidic residues" evidence="5">
    <location>
        <begin position="7"/>
        <end position="16"/>
    </location>
</feature>
<feature type="domain" description="Core-binding (CB)" evidence="7">
    <location>
        <begin position="177"/>
        <end position="258"/>
    </location>
</feature>
<dbReference type="GO" id="GO:0006310">
    <property type="term" value="P:DNA recombination"/>
    <property type="evidence" value="ECO:0007669"/>
    <property type="project" value="UniProtKB-KW"/>
</dbReference>
<dbReference type="InterPro" id="IPR010998">
    <property type="entry name" value="Integrase_recombinase_N"/>
</dbReference>
<dbReference type="EMBL" id="QWKP01000211">
    <property type="protein sequence ID" value="RHA38679.1"/>
    <property type="molecule type" value="Genomic_DNA"/>
</dbReference>
<dbReference type="GO" id="GO:0015074">
    <property type="term" value="P:DNA integration"/>
    <property type="evidence" value="ECO:0007669"/>
    <property type="project" value="InterPro"/>
</dbReference>
<dbReference type="Gene3D" id="1.10.150.130">
    <property type="match status" value="1"/>
</dbReference>
<evidence type="ECO:0000313" key="8">
    <source>
        <dbReference type="EMBL" id="RHA38679.1"/>
    </source>
</evidence>
<reference evidence="8 9" key="1">
    <citation type="submission" date="2018-08" db="EMBL/GenBank/DDBJ databases">
        <title>Cellulomonas rhizosphaerae sp. nov., a novel actinomycete isolated from soil.</title>
        <authorList>
            <person name="Tian Y."/>
        </authorList>
    </citation>
    <scope>NUCLEOTIDE SEQUENCE [LARGE SCALE GENOMIC DNA]</scope>
    <source>
        <strain evidence="8 9">NEAU-TCZ24</strain>
    </source>
</reference>
<keyword evidence="2 4" id="KW-0238">DNA-binding</keyword>
<dbReference type="SUPFAM" id="SSF56349">
    <property type="entry name" value="DNA breaking-rejoining enzymes"/>
    <property type="match status" value="1"/>
</dbReference>
<evidence type="ECO:0000259" key="7">
    <source>
        <dbReference type="PROSITE" id="PS51900"/>
    </source>
</evidence>
<dbReference type="InterPro" id="IPR013762">
    <property type="entry name" value="Integrase-like_cat_sf"/>
</dbReference>
<dbReference type="PROSITE" id="PS51900">
    <property type="entry name" value="CB"/>
    <property type="match status" value="1"/>
</dbReference>
<protein>
    <submittedName>
        <fullName evidence="8">Site-specific integrase</fullName>
    </submittedName>
</protein>
<comment type="similarity">
    <text evidence="1">Belongs to the 'phage' integrase family.</text>
</comment>
<dbReference type="InterPro" id="IPR002104">
    <property type="entry name" value="Integrase_catalytic"/>
</dbReference>
<dbReference type="Pfam" id="PF00589">
    <property type="entry name" value="Phage_integrase"/>
    <property type="match status" value="1"/>
</dbReference>
<name>A0A413RJC2_9CELL</name>
<organism evidence="8 9">
    <name type="scientific">Cellulomonas rhizosphaerae</name>
    <dbReference type="NCBI Taxonomy" id="2293719"/>
    <lineage>
        <taxon>Bacteria</taxon>
        <taxon>Bacillati</taxon>
        <taxon>Actinomycetota</taxon>
        <taxon>Actinomycetes</taxon>
        <taxon>Micrococcales</taxon>
        <taxon>Cellulomonadaceae</taxon>
        <taxon>Cellulomonas</taxon>
    </lineage>
</organism>
<evidence type="ECO:0000256" key="3">
    <source>
        <dbReference type="ARBA" id="ARBA00023172"/>
    </source>
</evidence>
<feature type="domain" description="Tyr recombinase" evidence="6">
    <location>
        <begin position="279"/>
        <end position="477"/>
    </location>
</feature>
<gene>
    <name evidence="8" type="ORF">D1825_13170</name>
</gene>
<dbReference type="Proteomes" id="UP000283374">
    <property type="component" value="Unassembled WGS sequence"/>
</dbReference>
<sequence>MATPVMIRDHRDDATVDRPGPIRSPIRHRFAGPHRRIDDESARCCAVRPAPGSLVRASCPRRDSNPAGVNRLTCEVAGYDAGQRDGSSPVPHGTGRLLLIESCFVNRSRLMASIRERHGRKGISYSVLYREKDSQRSRTFQDLASARQHADRIERLGVEAADRIYEATHRPDPEVVPTVAEQAERHIAALSGVQPYTIATYRTMARQLAVTALGAMPVDRATREDVAGWIRTQEAAGVAAKTIKNRHALLSAALTRAVDDGTATRNVAARARIARTERREMTFLTPAEFQIVLGRATPYYRPLLMLLFGTGLRLGEATALRVSDIHPEFTPATLTVSRAWKKGGGYGAPKTAAGRRTIAIPGPVMEAIGPLLDREPGELLFVNTAGRRVQQATLHDLWQGWITDWIFDRGTGERTRRSPSLGKVPRIHDLRHSHAAFMIGTGMSLYDLKQRLGHESIQTTADTYGHLMPEAQVQAERAAALAFPVAPIAIES</sequence>
<comment type="caution">
    <text evidence="8">The sequence shown here is derived from an EMBL/GenBank/DDBJ whole genome shotgun (WGS) entry which is preliminary data.</text>
</comment>
<dbReference type="PANTHER" id="PTHR30349">
    <property type="entry name" value="PHAGE INTEGRASE-RELATED"/>
    <property type="match status" value="1"/>
</dbReference>
<feature type="region of interest" description="Disordered" evidence="5">
    <location>
        <begin position="1"/>
        <end position="25"/>
    </location>
</feature>
<dbReference type="CDD" id="cd01189">
    <property type="entry name" value="INT_ICEBs1_C_like"/>
    <property type="match status" value="1"/>
</dbReference>
<dbReference type="PANTHER" id="PTHR30349:SF64">
    <property type="entry name" value="PROPHAGE INTEGRASE INTD-RELATED"/>
    <property type="match status" value="1"/>
</dbReference>
<keyword evidence="9" id="KW-1185">Reference proteome</keyword>
<proteinExistence type="inferred from homology"/>
<evidence type="ECO:0000256" key="4">
    <source>
        <dbReference type="PROSITE-ProRule" id="PRU01248"/>
    </source>
</evidence>
<dbReference type="InterPro" id="IPR044068">
    <property type="entry name" value="CB"/>
</dbReference>
<evidence type="ECO:0000256" key="5">
    <source>
        <dbReference type="SAM" id="MobiDB-lite"/>
    </source>
</evidence>
<dbReference type="PROSITE" id="PS51898">
    <property type="entry name" value="TYR_RECOMBINASE"/>
    <property type="match status" value="1"/>
</dbReference>
<dbReference type="InterPro" id="IPR011010">
    <property type="entry name" value="DNA_brk_join_enz"/>
</dbReference>
<accession>A0A413RJC2</accession>
<evidence type="ECO:0000256" key="2">
    <source>
        <dbReference type="ARBA" id="ARBA00023125"/>
    </source>
</evidence>
<dbReference type="InterPro" id="IPR050090">
    <property type="entry name" value="Tyrosine_recombinase_XerCD"/>
</dbReference>
<dbReference type="GO" id="GO:0003677">
    <property type="term" value="F:DNA binding"/>
    <property type="evidence" value="ECO:0007669"/>
    <property type="project" value="UniProtKB-UniRule"/>
</dbReference>
<keyword evidence="3" id="KW-0233">DNA recombination</keyword>
<evidence type="ECO:0000259" key="6">
    <source>
        <dbReference type="PROSITE" id="PS51898"/>
    </source>
</evidence>
<dbReference type="Gene3D" id="1.10.443.10">
    <property type="entry name" value="Intergrase catalytic core"/>
    <property type="match status" value="1"/>
</dbReference>
<dbReference type="AlphaFoldDB" id="A0A413RJC2"/>
<evidence type="ECO:0000256" key="1">
    <source>
        <dbReference type="ARBA" id="ARBA00008857"/>
    </source>
</evidence>
<evidence type="ECO:0000313" key="9">
    <source>
        <dbReference type="Proteomes" id="UP000283374"/>
    </source>
</evidence>